<dbReference type="InterPro" id="IPR036271">
    <property type="entry name" value="Tet_transcr_reg_TetR-rel_C_sf"/>
</dbReference>
<comment type="caution">
    <text evidence="6">The sequence shown here is derived from an EMBL/GenBank/DDBJ whole genome shotgun (WGS) entry which is preliminary data.</text>
</comment>
<reference evidence="7" key="1">
    <citation type="journal article" date="2019" name="Int. J. Syst. Evol. Microbiol.">
        <title>The Global Catalogue of Microorganisms (GCM) 10K type strain sequencing project: providing services to taxonomists for standard genome sequencing and annotation.</title>
        <authorList>
            <consortium name="The Broad Institute Genomics Platform"/>
            <consortium name="The Broad Institute Genome Sequencing Center for Infectious Disease"/>
            <person name="Wu L."/>
            <person name="Ma J."/>
        </authorList>
    </citation>
    <scope>NUCLEOTIDE SEQUENCE [LARGE SCALE GENOMIC DNA]</scope>
    <source>
        <strain evidence="7">JCM 16378</strain>
    </source>
</reference>
<dbReference type="PROSITE" id="PS50977">
    <property type="entry name" value="HTH_TETR_2"/>
    <property type="match status" value="1"/>
</dbReference>
<dbReference type="SUPFAM" id="SSF48498">
    <property type="entry name" value="Tetracyclin repressor-like, C-terminal domain"/>
    <property type="match status" value="1"/>
</dbReference>
<dbReference type="Pfam" id="PF00440">
    <property type="entry name" value="TetR_N"/>
    <property type="match status" value="1"/>
</dbReference>
<evidence type="ECO:0000313" key="6">
    <source>
        <dbReference type="EMBL" id="GAA2733150.1"/>
    </source>
</evidence>
<proteinExistence type="predicted"/>
<dbReference type="Gene3D" id="1.10.357.10">
    <property type="entry name" value="Tetracycline Repressor, domain 2"/>
    <property type="match status" value="1"/>
</dbReference>
<evidence type="ECO:0000259" key="5">
    <source>
        <dbReference type="PROSITE" id="PS50977"/>
    </source>
</evidence>
<name>A0ABP6GXI3_9MICO</name>
<keyword evidence="1" id="KW-0805">Transcription regulation</keyword>
<feature type="DNA-binding region" description="H-T-H motif" evidence="4">
    <location>
        <begin position="28"/>
        <end position="47"/>
    </location>
</feature>
<evidence type="ECO:0000256" key="2">
    <source>
        <dbReference type="ARBA" id="ARBA00023125"/>
    </source>
</evidence>
<dbReference type="PANTHER" id="PTHR30055">
    <property type="entry name" value="HTH-TYPE TRANSCRIPTIONAL REGULATOR RUTR"/>
    <property type="match status" value="1"/>
</dbReference>
<dbReference type="PANTHER" id="PTHR30055:SF234">
    <property type="entry name" value="HTH-TYPE TRANSCRIPTIONAL REGULATOR BETI"/>
    <property type="match status" value="1"/>
</dbReference>
<evidence type="ECO:0000256" key="4">
    <source>
        <dbReference type="PROSITE-ProRule" id="PRU00335"/>
    </source>
</evidence>
<dbReference type="RefSeq" id="WP_344190983.1">
    <property type="nucleotide sequence ID" value="NZ_BAAARN010000001.1"/>
</dbReference>
<dbReference type="InterPro" id="IPR025996">
    <property type="entry name" value="MT1864/Rv1816-like_C"/>
</dbReference>
<feature type="domain" description="HTH tetR-type" evidence="5">
    <location>
        <begin position="5"/>
        <end position="65"/>
    </location>
</feature>
<accession>A0ABP6GXI3</accession>
<organism evidence="6 7">
    <name type="scientific">Pedococcus aerophilus</name>
    <dbReference type="NCBI Taxonomy" id="436356"/>
    <lineage>
        <taxon>Bacteria</taxon>
        <taxon>Bacillati</taxon>
        <taxon>Actinomycetota</taxon>
        <taxon>Actinomycetes</taxon>
        <taxon>Micrococcales</taxon>
        <taxon>Intrasporangiaceae</taxon>
        <taxon>Pedococcus</taxon>
    </lineage>
</organism>
<evidence type="ECO:0000256" key="1">
    <source>
        <dbReference type="ARBA" id="ARBA00023015"/>
    </source>
</evidence>
<protein>
    <submittedName>
        <fullName evidence="6">TetR-like C-terminal domain-containing protein</fullName>
    </submittedName>
</protein>
<dbReference type="InterPro" id="IPR001647">
    <property type="entry name" value="HTH_TetR"/>
</dbReference>
<dbReference type="EMBL" id="BAAARN010000001">
    <property type="protein sequence ID" value="GAA2733150.1"/>
    <property type="molecule type" value="Genomic_DNA"/>
</dbReference>
<gene>
    <name evidence="6" type="ORF">GCM10009867_10630</name>
</gene>
<keyword evidence="2 4" id="KW-0238">DNA-binding</keyword>
<keyword evidence="7" id="KW-1185">Reference proteome</keyword>
<dbReference type="InterPro" id="IPR050109">
    <property type="entry name" value="HTH-type_TetR-like_transc_reg"/>
</dbReference>
<dbReference type="Proteomes" id="UP001501326">
    <property type="component" value="Unassembled WGS sequence"/>
</dbReference>
<keyword evidence="3" id="KW-0804">Transcription</keyword>
<dbReference type="Pfam" id="PF13305">
    <property type="entry name" value="TetR_C_33"/>
    <property type="match status" value="1"/>
</dbReference>
<dbReference type="SUPFAM" id="SSF46689">
    <property type="entry name" value="Homeodomain-like"/>
    <property type="match status" value="1"/>
</dbReference>
<sequence>MARAGVTPHRLTTAAADLADEVGFDAISLAALARGLGVKDASLYSHVGSLKDLRTRVTLLALAELADRLSDAVAGLAGRDALLAFATTYRRYALEHPGRYTAMQQELDPGTAAGSAAPRHGELVRAVLRGYGLADPDQTDAARLVLSTVYGFLGLEAMGGFSHHPRDLETSFVRSMDAVDHALRHWAATRTSTPAQ</sequence>
<evidence type="ECO:0000256" key="3">
    <source>
        <dbReference type="ARBA" id="ARBA00023163"/>
    </source>
</evidence>
<evidence type="ECO:0000313" key="7">
    <source>
        <dbReference type="Proteomes" id="UP001501326"/>
    </source>
</evidence>
<dbReference type="Gene3D" id="1.10.10.60">
    <property type="entry name" value="Homeodomain-like"/>
    <property type="match status" value="1"/>
</dbReference>
<dbReference type="InterPro" id="IPR009057">
    <property type="entry name" value="Homeodomain-like_sf"/>
</dbReference>